<dbReference type="Proteomes" id="UP001454036">
    <property type="component" value="Unassembled WGS sequence"/>
</dbReference>
<organism evidence="1 2">
    <name type="scientific">Lithospermum erythrorhizon</name>
    <name type="common">Purple gromwell</name>
    <name type="synonym">Lithospermum officinale var. erythrorhizon</name>
    <dbReference type="NCBI Taxonomy" id="34254"/>
    <lineage>
        <taxon>Eukaryota</taxon>
        <taxon>Viridiplantae</taxon>
        <taxon>Streptophyta</taxon>
        <taxon>Embryophyta</taxon>
        <taxon>Tracheophyta</taxon>
        <taxon>Spermatophyta</taxon>
        <taxon>Magnoliopsida</taxon>
        <taxon>eudicotyledons</taxon>
        <taxon>Gunneridae</taxon>
        <taxon>Pentapetalae</taxon>
        <taxon>asterids</taxon>
        <taxon>lamiids</taxon>
        <taxon>Boraginales</taxon>
        <taxon>Boraginaceae</taxon>
        <taxon>Boraginoideae</taxon>
        <taxon>Lithospermeae</taxon>
        <taxon>Lithospermum</taxon>
    </lineage>
</organism>
<protein>
    <submittedName>
        <fullName evidence="1">Uncharacterized protein</fullName>
    </submittedName>
</protein>
<keyword evidence="2" id="KW-1185">Reference proteome</keyword>
<evidence type="ECO:0000313" key="1">
    <source>
        <dbReference type="EMBL" id="GAA0175899.1"/>
    </source>
</evidence>
<proteinExistence type="predicted"/>
<evidence type="ECO:0000313" key="2">
    <source>
        <dbReference type="Proteomes" id="UP001454036"/>
    </source>
</evidence>
<name>A0AAV3RJ54_LITER</name>
<reference evidence="1 2" key="1">
    <citation type="submission" date="2024-01" db="EMBL/GenBank/DDBJ databases">
        <title>The complete chloroplast genome sequence of Lithospermum erythrorhizon: insights into the phylogenetic relationship among Boraginaceae species and the maternal lineages of purple gromwells.</title>
        <authorList>
            <person name="Okada T."/>
            <person name="Watanabe K."/>
        </authorList>
    </citation>
    <scope>NUCLEOTIDE SEQUENCE [LARGE SCALE GENOMIC DNA]</scope>
</reference>
<accession>A0AAV3RJ54</accession>
<comment type="caution">
    <text evidence="1">The sequence shown here is derived from an EMBL/GenBank/DDBJ whole genome shotgun (WGS) entry which is preliminary data.</text>
</comment>
<sequence>MQAANDAYWAQRAQTEWNLKGDRNTINFHALSAQRGKQNLITALQDDNQVWQNDIQVIHTLTVTFFIQGCLPRKLEGLYPSWDIYTWHR</sequence>
<dbReference type="AlphaFoldDB" id="A0AAV3RJ54"/>
<dbReference type="EMBL" id="BAABME010009834">
    <property type="protein sequence ID" value="GAA0175899.1"/>
    <property type="molecule type" value="Genomic_DNA"/>
</dbReference>
<gene>
    <name evidence="1" type="ORF">LIER_28992</name>
</gene>